<comment type="caution">
    <text evidence="1">The sequence shown here is derived from an EMBL/GenBank/DDBJ whole genome shotgun (WGS) entry which is preliminary data.</text>
</comment>
<proteinExistence type="predicted"/>
<dbReference type="AlphaFoldDB" id="A0AAW0NVA7"/>
<accession>A0AAW0NVA7</accession>
<protein>
    <submittedName>
        <fullName evidence="1">Uncharacterized protein</fullName>
    </submittedName>
</protein>
<evidence type="ECO:0000313" key="1">
    <source>
        <dbReference type="EMBL" id="KAK7907128.1"/>
    </source>
</evidence>
<evidence type="ECO:0000313" key="2">
    <source>
        <dbReference type="Proteomes" id="UP001460270"/>
    </source>
</evidence>
<name>A0AAW0NVA7_9GOBI</name>
<keyword evidence="2" id="KW-1185">Reference proteome</keyword>
<dbReference type="Gene3D" id="2.60.450.20">
    <property type="match status" value="1"/>
</dbReference>
<reference evidence="2" key="1">
    <citation type="submission" date="2024-04" db="EMBL/GenBank/DDBJ databases">
        <title>Salinicola lusitanus LLJ914,a marine bacterium isolated from the Okinawa Trough.</title>
        <authorList>
            <person name="Li J."/>
        </authorList>
    </citation>
    <scope>NUCLEOTIDE SEQUENCE [LARGE SCALE GENOMIC DNA]</scope>
</reference>
<dbReference type="Proteomes" id="UP001460270">
    <property type="component" value="Unassembled WGS sequence"/>
</dbReference>
<gene>
    <name evidence="1" type="ORF">WMY93_015740</name>
</gene>
<dbReference type="EMBL" id="JBBPFD010000011">
    <property type="protein sequence ID" value="KAK7907128.1"/>
    <property type="molecule type" value="Genomic_DNA"/>
</dbReference>
<sequence>MCLEFTDGHVCLEFTDGHVCLEFTDGHVCLEFTDGHVCLEFTDGHVCLEFTDGHACLEFTDGHVCLEFTEGHVCLEFTEGTRRADRIAMSLCYRCRDLEIESVSLTHQTQWAGLPTPLWSIALADMSAPSPPAVLPGTYHSFPGDVEPSSRGQIRDLGLGYVLRVLGL</sequence>
<organism evidence="1 2">
    <name type="scientific">Mugilogobius chulae</name>
    <name type="common">yellowstripe goby</name>
    <dbReference type="NCBI Taxonomy" id="88201"/>
    <lineage>
        <taxon>Eukaryota</taxon>
        <taxon>Metazoa</taxon>
        <taxon>Chordata</taxon>
        <taxon>Craniata</taxon>
        <taxon>Vertebrata</taxon>
        <taxon>Euteleostomi</taxon>
        <taxon>Actinopterygii</taxon>
        <taxon>Neopterygii</taxon>
        <taxon>Teleostei</taxon>
        <taxon>Neoteleostei</taxon>
        <taxon>Acanthomorphata</taxon>
        <taxon>Gobiaria</taxon>
        <taxon>Gobiiformes</taxon>
        <taxon>Gobioidei</taxon>
        <taxon>Gobiidae</taxon>
        <taxon>Gobionellinae</taxon>
        <taxon>Mugilogobius</taxon>
    </lineage>
</organism>
<dbReference type="InterPro" id="IPR047002">
    <property type="entry name" value="Tcp10_C_sf"/>
</dbReference>